<sequence length="103" mass="11699">MAEISSFMALANPSSGNFLEEFLNHFYVGREEKIFTESFESYARRVYDATSEERGQHYLHTEPSSSVSSSDDSNDDDDDDDDDDNDDEPGKRETRTAPGRRSC</sequence>
<dbReference type="EMBL" id="AQGS01000570">
    <property type="protein sequence ID" value="EPS38397.1"/>
    <property type="molecule type" value="Genomic_DNA"/>
</dbReference>
<dbReference type="HOGENOM" id="CLU_2263627_0_0_1"/>
<feature type="region of interest" description="Disordered" evidence="1">
    <location>
        <begin position="52"/>
        <end position="103"/>
    </location>
</feature>
<name>S8BT71_DACHA</name>
<feature type="compositionally biased region" description="Acidic residues" evidence="1">
    <location>
        <begin position="72"/>
        <end position="87"/>
    </location>
</feature>
<dbReference type="Proteomes" id="UP000015100">
    <property type="component" value="Unassembled WGS sequence"/>
</dbReference>
<keyword evidence="3" id="KW-1185">Reference proteome</keyword>
<organism evidence="2 3">
    <name type="scientific">Dactylellina haptotyla (strain CBS 200.50)</name>
    <name type="common">Nematode-trapping fungus</name>
    <name type="synonym">Monacrosporium haptotylum</name>
    <dbReference type="NCBI Taxonomy" id="1284197"/>
    <lineage>
        <taxon>Eukaryota</taxon>
        <taxon>Fungi</taxon>
        <taxon>Dikarya</taxon>
        <taxon>Ascomycota</taxon>
        <taxon>Pezizomycotina</taxon>
        <taxon>Orbiliomycetes</taxon>
        <taxon>Orbiliales</taxon>
        <taxon>Orbiliaceae</taxon>
        <taxon>Dactylellina</taxon>
    </lineage>
</organism>
<reference evidence="2 3" key="1">
    <citation type="journal article" date="2013" name="PLoS Genet.">
        <title>Genomic mechanisms accounting for the adaptation to parasitism in nematode-trapping fungi.</title>
        <authorList>
            <person name="Meerupati T."/>
            <person name="Andersson K.M."/>
            <person name="Friman E."/>
            <person name="Kumar D."/>
            <person name="Tunlid A."/>
            <person name="Ahren D."/>
        </authorList>
    </citation>
    <scope>NUCLEOTIDE SEQUENCE [LARGE SCALE GENOMIC DNA]</scope>
    <source>
        <strain evidence="2 3">CBS 200.50</strain>
    </source>
</reference>
<comment type="caution">
    <text evidence="2">The sequence shown here is derived from an EMBL/GenBank/DDBJ whole genome shotgun (WGS) entry which is preliminary data.</text>
</comment>
<gene>
    <name evidence="2" type="ORF">H072_7883</name>
</gene>
<evidence type="ECO:0000256" key="1">
    <source>
        <dbReference type="SAM" id="MobiDB-lite"/>
    </source>
</evidence>
<reference evidence="3" key="2">
    <citation type="submission" date="2013-04" db="EMBL/GenBank/DDBJ databases">
        <title>Genomic mechanisms accounting for the adaptation to parasitism in nematode-trapping fungi.</title>
        <authorList>
            <person name="Ahren D.G."/>
        </authorList>
    </citation>
    <scope>NUCLEOTIDE SEQUENCE [LARGE SCALE GENOMIC DNA]</scope>
    <source>
        <strain evidence="3">CBS 200.50</strain>
    </source>
</reference>
<evidence type="ECO:0000313" key="2">
    <source>
        <dbReference type="EMBL" id="EPS38397.1"/>
    </source>
</evidence>
<dbReference type="AlphaFoldDB" id="S8BT71"/>
<evidence type="ECO:0000313" key="3">
    <source>
        <dbReference type="Proteomes" id="UP000015100"/>
    </source>
</evidence>
<accession>S8BT71</accession>
<proteinExistence type="predicted"/>
<protein>
    <submittedName>
        <fullName evidence="2">Uncharacterized protein</fullName>
    </submittedName>
</protein>